<dbReference type="KEGG" id="ffa:FFWV33_19115"/>
<evidence type="ECO:0000313" key="2">
    <source>
        <dbReference type="EMBL" id="AWG23492.1"/>
    </source>
</evidence>
<accession>A0A2S1LI86</accession>
<name>A0A2S1LI86_9FLAO</name>
<evidence type="ECO:0000313" key="3">
    <source>
        <dbReference type="Proteomes" id="UP000244527"/>
    </source>
</evidence>
<feature type="transmembrane region" description="Helical" evidence="1">
    <location>
        <begin position="72"/>
        <end position="90"/>
    </location>
</feature>
<dbReference type="Proteomes" id="UP000244527">
    <property type="component" value="Chromosome"/>
</dbReference>
<organism evidence="2 3">
    <name type="scientific">Flavobacterium faecale</name>
    <dbReference type="NCBI Taxonomy" id="1355330"/>
    <lineage>
        <taxon>Bacteria</taxon>
        <taxon>Pseudomonadati</taxon>
        <taxon>Bacteroidota</taxon>
        <taxon>Flavobacteriia</taxon>
        <taxon>Flavobacteriales</taxon>
        <taxon>Flavobacteriaceae</taxon>
        <taxon>Flavobacterium</taxon>
    </lineage>
</organism>
<keyword evidence="1" id="KW-0812">Transmembrane</keyword>
<dbReference type="EMBL" id="CP020918">
    <property type="protein sequence ID" value="AWG23492.1"/>
    <property type="molecule type" value="Genomic_DNA"/>
</dbReference>
<evidence type="ECO:0000256" key="1">
    <source>
        <dbReference type="SAM" id="Phobius"/>
    </source>
</evidence>
<reference evidence="2 3" key="1">
    <citation type="submission" date="2017-04" db="EMBL/GenBank/DDBJ databases">
        <title>Compelte genome sequence of WV33.</title>
        <authorList>
            <person name="Lee P.C."/>
        </authorList>
    </citation>
    <scope>NUCLEOTIDE SEQUENCE [LARGE SCALE GENOMIC DNA]</scope>
    <source>
        <strain evidence="2 3">WV33</strain>
    </source>
</reference>
<protein>
    <submittedName>
        <fullName evidence="2">Uncharacterized protein</fullName>
    </submittedName>
</protein>
<keyword evidence="1" id="KW-1133">Transmembrane helix</keyword>
<sequence>MKEEKRNTLKTLVFYAFVFVCILFVNISGKFKSGPCTPNLDVLSIFLIGPVSFILMLVNGIKYFHMERETKFSFYLHFICLLIWILFLRFN</sequence>
<feature type="transmembrane region" description="Helical" evidence="1">
    <location>
        <begin position="43"/>
        <end position="60"/>
    </location>
</feature>
<gene>
    <name evidence="2" type="ORF">FFWV33_19115</name>
</gene>
<keyword evidence="1" id="KW-0472">Membrane</keyword>
<keyword evidence="3" id="KW-1185">Reference proteome</keyword>
<feature type="transmembrane region" description="Helical" evidence="1">
    <location>
        <begin position="12"/>
        <end position="31"/>
    </location>
</feature>
<proteinExistence type="predicted"/>
<dbReference type="AlphaFoldDB" id="A0A2S1LI86"/>